<reference evidence="2" key="1">
    <citation type="submission" date="2016-07" db="EMBL/GenBank/DDBJ databases">
        <authorList>
            <person name="Florea S."/>
            <person name="Webb J.S."/>
            <person name="Jaromczyk J."/>
            <person name="Schardl C.L."/>
        </authorList>
    </citation>
    <scope>NUCLEOTIDE SEQUENCE [LARGE SCALE GENOMIC DNA]</scope>
    <source>
        <strain evidence="2">1YdBTEX2</strain>
    </source>
</reference>
<accession>A0A1D3K8B3</accession>
<name>A0A1D3K8B3_PSEVE</name>
<dbReference type="Proteomes" id="UP000245431">
    <property type="component" value="Chromosome PVE_r2"/>
</dbReference>
<dbReference type="AlphaFoldDB" id="A0A1D3K8B3"/>
<organism evidence="1 2">
    <name type="scientific">Pseudomonas veronii 1YdBTEX2</name>
    <dbReference type="NCBI Taxonomy" id="1295141"/>
    <lineage>
        <taxon>Bacteria</taxon>
        <taxon>Pseudomonadati</taxon>
        <taxon>Pseudomonadota</taxon>
        <taxon>Gammaproteobacteria</taxon>
        <taxon>Pseudomonadales</taxon>
        <taxon>Pseudomonadaceae</taxon>
        <taxon>Pseudomonas</taxon>
    </lineage>
</organism>
<sequence>MARGLFSSGAVKGLVEVVMLVIPIAVSPANRISVWVALQTFSVGASHSQALKKDAAVVALPVVRTQSSEVAGDTEIPVVARY</sequence>
<proteinExistence type="predicted"/>
<evidence type="ECO:0000313" key="1">
    <source>
        <dbReference type="EMBL" id="SBW84557.1"/>
    </source>
</evidence>
<dbReference type="EMBL" id="LT599584">
    <property type="protein sequence ID" value="SBW84557.1"/>
    <property type="molecule type" value="Genomic_DNA"/>
</dbReference>
<protein>
    <submittedName>
        <fullName evidence="1">Uncharacterized protein</fullName>
    </submittedName>
</protein>
<gene>
    <name evidence="1" type="ORF">PVE_R2G0531</name>
</gene>
<evidence type="ECO:0000313" key="2">
    <source>
        <dbReference type="Proteomes" id="UP000245431"/>
    </source>
</evidence>